<gene>
    <name evidence="1" type="ORF">CY34DRAFT_67962</name>
</gene>
<feature type="non-terminal residue" evidence="1">
    <location>
        <position position="154"/>
    </location>
</feature>
<dbReference type="InParanoid" id="A0A0D0ADJ6"/>
<protein>
    <submittedName>
        <fullName evidence="1">Uncharacterized protein</fullName>
    </submittedName>
</protein>
<dbReference type="EMBL" id="KN835329">
    <property type="protein sequence ID" value="KIK39776.1"/>
    <property type="molecule type" value="Genomic_DNA"/>
</dbReference>
<keyword evidence="2" id="KW-1185">Reference proteome</keyword>
<dbReference type="OrthoDB" id="2020419at2759"/>
<name>A0A0D0ADJ6_9AGAM</name>
<accession>A0A0D0ADJ6</accession>
<organism evidence="1 2">
    <name type="scientific">Suillus luteus UH-Slu-Lm8-n1</name>
    <dbReference type="NCBI Taxonomy" id="930992"/>
    <lineage>
        <taxon>Eukaryota</taxon>
        <taxon>Fungi</taxon>
        <taxon>Dikarya</taxon>
        <taxon>Basidiomycota</taxon>
        <taxon>Agaricomycotina</taxon>
        <taxon>Agaricomycetes</taxon>
        <taxon>Agaricomycetidae</taxon>
        <taxon>Boletales</taxon>
        <taxon>Suillineae</taxon>
        <taxon>Suillaceae</taxon>
        <taxon>Suillus</taxon>
    </lineage>
</organism>
<dbReference type="HOGENOM" id="CLU_113833_0_0_1"/>
<evidence type="ECO:0000313" key="2">
    <source>
        <dbReference type="Proteomes" id="UP000054485"/>
    </source>
</evidence>
<dbReference type="Proteomes" id="UP000054485">
    <property type="component" value="Unassembled WGS sequence"/>
</dbReference>
<evidence type="ECO:0000313" key="1">
    <source>
        <dbReference type="EMBL" id="KIK39776.1"/>
    </source>
</evidence>
<proteinExistence type="predicted"/>
<reference evidence="1 2" key="1">
    <citation type="submission" date="2014-04" db="EMBL/GenBank/DDBJ databases">
        <authorList>
            <consortium name="DOE Joint Genome Institute"/>
            <person name="Kuo A."/>
            <person name="Ruytinx J."/>
            <person name="Rineau F."/>
            <person name="Colpaert J."/>
            <person name="Kohler A."/>
            <person name="Nagy L.G."/>
            <person name="Floudas D."/>
            <person name="Copeland A."/>
            <person name="Barry K.W."/>
            <person name="Cichocki N."/>
            <person name="Veneault-Fourrey C."/>
            <person name="LaButti K."/>
            <person name="Lindquist E.A."/>
            <person name="Lipzen A."/>
            <person name="Lundell T."/>
            <person name="Morin E."/>
            <person name="Murat C."/>
            <person name="Sun H."/>
            <person name="Tunlid A."/>
            <person name="Henrissat B."/>
            <person name="Grigoriev I.V."/>
            <person name="Hibbett D.S."/>
            <person name="Martin F."/>
            <person name="Nordberg H.P."/>
            <person name="Cantor M.N."/>
            <person name="Hua S.X."/>
        </authorList>
    </citation>
    <scope>NUCLEOTIDE SEQUENCE [LARGE SCALE GENOMIC DNA]</scope>
    <source>
        <strain evidence="1 2">UH-Slu-Lm8-n1</strain>
    </source>
</reference>
<reference evidence="2" key="2">
    <citation type="submission" date="2015-01" db="EMBL/GenBank/DDBJ databases">
        <title>Evolutionary Origins and Diversification of the Mycorrhizal Mutualists.</title>
        <authorList>
            <consortium name="DOE Joint Genome Institute"/>
            <consortium name="Mycorrhizal Genomics Consortium"/>
            <person name="Kohler A."/>
            <person name="Kuo A."/>
            <person name="Nagy L.G."/>
            <person name="Floudas D."/>
            <person name="Copeland A."/>
            <person name="Barry K.W."/>
            <person name="Cichocki N."/>
            <person name="Veneault-Fourrey C."/>
            <person name="LaButti K."/>
            <person name="Lindquist E.A."/>
            <person name="Lipzen A."/>
            <person name="Lundell T."/>
            <person name="Morin E."/>
            <person name="Murat C."/>
            <person name="Riley R."/>
            <person name="Ohm R."/>
            <person name="Sun H."/>
            <person name="Tunlid A."/>
            <person name="Henrissat B."/>
            <person name="Grigoriev I.V."/>
            <person name="Hibbett D.S."/>
            <person name="Martin F."/>
        </authorList>
    </citation>
    <scope>NUCLEOTIDE SEQUENCE [LARGE SCALE GENOMIC DNA]</scope>
    <source>
        <strain evidence="2">UH-Slu-Lm8-n1</strain>
    </source>
</reference>
<sequence>VHWRLERVPVENLAWCAASLVSTLRSVLDDDSGPRLVWFVTDYHTFSEQPSGVKAKSAKSGTFRAVTPEHEEAMNILQDAFQTGGDLEGYAMTELPSQIKKLRMFEGNVQLEDVLEDSGVSGILDKLVSMQSQVFVSGSRACSKTRCVFWQQVV</sequence>
<feature type="non-terminal residue" evidence="1">
    <location>
        <position position="1"/>
    </location>
</feature>
<dbReference type="AlphaFoldDB" id="A0A0D0ADJ6"/>